<accession>A0A4U5N2N1</accession>
<dbReference type="Proteomes" id="UP000298663">
    <property type="component" value="Unassembled WGS sequence"/>
</dbReference>
<evidence type="ECO:0000313" key="2">
    <source>
        <dbReference type="Proteomes" id="UP000298663"/>
    </source>
</evidence>
<proteinExistence type="predicted"/>
<dbReference type="EMBL" id="AZBU02000005">
    <property type="protein sequence ID" value="TKR76538.1"/>
    <property type="molecule type" value="Genomic_DNA"/>
</dbReference>
<comment type="caution">
    <text evidence="1">The sequence shown here is derived from an EMBL/GenBank/DDBJ whole genome shotgun (WGS) entry which is preliminary data.</text>
</comment>
<reference evidence="1 2" key="1">
    <citation type="journal article" date="2015" name="Genome Biol.">
        <title>Comparative genomics of Steinernema reveals deeply conserved gene regulatory networks.</title>
        <authorList>
            <person name="Dillman A.R."/>
            <person name="Macchietto M."/>
            <person name="Porter C.F."/>
            <person name="Rogers A."/>
            <person name="Williams B."/>
            <person name="Antoshechkin I."/>
            <person name="Lee M.M."/>
            <person name="Goodwin Z."/>
            <person name="Lu X."/>
            <person name="Lewis E.E."/>
            <person name="Goodrich-Blair H."/>
            <person name="Stock S.P."/>
            <person name="Adams B.J."/>
            <person name="Sternberg P.W."/>
            <person name="Mortazavi A."/>
        </authorList>
    </citation>
    <scope>NUCLEOTIDE SEQUENCE [LARGE SCALE GENOMIC DNA]</scope>
    <source>
        <strain evidence="1 2">ALL</strain>
    </source>
</reference>
<keyword evidence="2" id="KW-1185">Reference proteome</keyword>
<dbReference type="AlphaFoldDB" id="A0A4U5N2N1"/>
<evidence type="ECO:0000313" key="1">
    <source>
        <dbReference type="EMBL" id="TKR76538.1"/>
    </source>
</evidence>
<name>A0A4U5N2N1_STECR</name>
<sequence length="134" mass="15153">MFLFVSARLALDQLSETDYLSSERPVGFALFVSETDRSFMTKSREVGLTSFDCLPDAVDRGPVLLKPPVDVLSVFYGPGDYGAFQNQLPIRFRVRLFDPLSVFMDNPVLCFVKLFACKMNLRISGSQHKANRDF</sequence>
<organism evidence="1 2">
    <name type="scientific">Steinernema carpocapsae</name>
    <name type="common">Entomopathogenic nematode</name>
    <dbReference type="NCBI Taxonomy" id="34508"/>
    <lineage>
        <taxon>Eukaryota</taxon>
        <taxon>Metazoa</taxon>
        <taxon>Ecdysozoa</taxon>
        <taxon>Nematoda</taxon>
        <taxon>Chromadorea</taxon>
        <taxon>Rhabditida</taxon>
        <taxon>Tylenchina</taxon>
        <taxon>Panagrolaimomorpha</taxon>
        <taxon>Strongyloidoidea</taxon>
        <taxon>Steinernematidae</taxon>
        <taxon>Steinernema</taxon>
    </lineage>
</organism>
<reference evidence="1 2" key="2">
    <citation type="journal article" date="2019" name="G3 (Bethesda)">
        <title>Hybrid Assembly of the Genome of the Entomopathogenic Nematode Steinernema carpocapsae Identifies the X-Chromosome.</title>
        <authorList>
            <person name="Serra L."/>
            <person name="Macchietto M."/>
            <person name="Macias-Munoz A."/>
            <person name="McGill C.J."/>
            <person name="Rodriguez I.M."/>
            <person name="Rodriguez B."/>
            <person name="Murad R."/>
            <person name="Mortazavi A."/>
        </authorList>
    </citation>
    <scope>NUCLEOTIDE SEQUENCE [LARGE SCALE GENOMIC DNA]</scope>
    <source>
        <strain evidence="1 2">ALL</strain>
    </source>
</reference>
<protein>
    <submittedName>
        <fullName evidence="1">Uncharacterized protein</fullName>
    </submittedName>
</protein>
<gene>
    <name evidence="1" type="ORF">L596_017661</name>
</gene>